<accession>A0A212J5I7</accession>
<keyword evidence="2 3" id="KW-0802">TPR repeat</keyword>
<dbReference type="InterPro" id="IPR019734">
    <property type="entry name" value="TPR_rpt"/>
</dbReference>
<dbReference type="EMBL" id="FLUQ01000001">
    <property type="protein sequence ID" value="SBV94644.1"/>
    <property type="molecule type" value="Genomic_DNA"/>
</dbReference>
<dbReference type="InterPro" id="IPR051012">
    <property type="entry name" value="CellSynth/LPSAsmb/PSIAsmb"/>
</dbReference>
<evidence type="ECO:0000256" key="2">
    <source>
        <dbReference type="ARBA" id="ARBA00022803"/>
    </source>
</evidence>
<evidence type="ECO:0000313" key="5">
    <source>
        <dbReference type="EMBL" id="SBV94644.1"/>
    </source>
</evidence>
<feature type="repeat" description="TPR" evidence="3">
    <location>
        <begin position="546"/>
        <end position="579"/>
    </location>
</feature>
<name>A0A212J5I7_9DELT</name>
<feature type="compositionally biased region" description="Basic and acidic residues" evidence="4">
    <location>
        <begin position="575"/>
        <end position="591"/>
    </location>
</feature>
<feature type="region of interest" description="Disordered" evidence="4">
    <location>
        <begin position="571"/>
        <end position="591"/>
    </location>
</feature>
<dbReference type="PROSITE" id="PS50005">
    <property type="entry name" value="TPR"/>
    <property type="match status" value="2"/>
</dbReference>
<gene>
    <name evidence="5" type="ORF">KL86DPRO_10733</name>
</gene>
<protein>
    <submittedName>
        <fullName evidence="5">Putative Tetratricopeptide TPR_2 repeat protein</fullName>
    </submittedName>
</protein>
<dbReference type="SUPFAM" id="SSF48452">
    <property type="entry name" value="TPR-like"/>
    <property type="match status" value="2"/>
</dbReference>
<evidence type="ECO:0000256" key="3">
    <source>
        <dbReference type="PROSITE-ProRule" id="PRU00339"/>
    </source>
</evidence>
<dbReference type="SMART" id="SM00028">
    <property type="entry name" value="TPR"/>
    <property type="match status" value="6"/>
</dbReference>
<feature type="repeat" description="TPR" evidence="3">
    <location>
        <begin position="242"/>
        <end position="275"/>
    </location>
</feature>
<dbReference type="Gene3D" id="1.25.40.10">
    <property type="entry name" value="Tetratricopeptide repeat domain"/>
    <property type="match status" value="3"/>
</dbReference>
<reference evidence="5" key="1">
    <citation type="submission" date="2016-04" db="EMBL/GenBank/DDBJ databases">
        <authorList>
            <person name="Evans L.H."/>
            <person name="Alamgir A."/>
            <person name="Owens N."/>
            <person name="Weber N.D."/>
            <person name="Virtaneva K."/>
            <person name="Barbian K."/>
            <person name="Babar A."/>
            <person name="Rosenke K."/>
        </authorList>
    </citation>
    <scope>NUCLEOTIDE SEQUENCE</scope>
    <source>
        <strain evidence="5">86</strain>
    </source>
</reference>
<sequence length="591" mass="65474">MNLSFARALACPVAPGPVASGPVTSGNDAAWAEPARSGPRRAALLAVLFAFCCLAGCAKDASPVKWDLGPEGEAMYHFLVQLEAASSGDADTYAAAGKKLLELDPSEASFLEMADFSMRRGKLEEARTIARDGLALFPASLPLTLIISDTYIQQEKFTEAADTLLFFTKGHPENQDAMQELARVYLVGERYAEFDALLRSVPPAKMTPYLHYVKARSLLNRNKLAEGEKELRLVVRQAPDMIDAWVNLGIALQLQGKHAASFPMFRKAINSDPENLGLWLRLIDAQLRAKRFDLAFRTYTEAPPSPPFQLEAGMLFVEAKQYTTARKIFLQVRDTPGAPEEVHIYLAALAMENLNNPSEALRELALIPPTSPLAERALRWRLQILEEAGRVHESVPIAKEYAEQNPDSAEFQVIYAQACAASGDTQTAIRTLRSARQKWPDNVSVALLLASVLDPNTDKDEAMRLMEFVILHQPRNAFALNYVGYMLADENRELERAYDLIARAAVEAPEDPHVADSLAWVFYRLGNYTEAWAAIRKSISLGGDHPVIWEHYGDIAVKLGNTAEARKGYSNALKTKPDDPEAIRRKLKELP</sequence>
<dbReference type="AlphaFoldDB" id="A0A212J5I7"/>
<proteinExistence type="predicted"/>
<dbReference type="PANTHER" id="PTHR45586:SF1">
    <property type="entry name" value="LIPOPOLYSACCHARIDE ASSEMBLY PROTEIN B"/>
    <property type="match status" value="1"/>
</dbReference>
<dbReference type="Pfam" id="PF13428">
    <property type="entry name" value="TPR_14"/>
    <property type="match status" value="1"/>
</dbReference>
<keyword evidence="1" id="KW-0677">Repeat</keyword>
<organism evidence="5">
    <name type="scientific">uncultured delta proteobacterium</name>
    <dbReference type="NCBI Taxonomy" id="34034"/>
    <lineage>
        <taxon>Bacteria</taxon>
        <taxon>Deltaproteobacteria</taxon>
        <taxon>environmental samples</taxon>
    </lineage>
</organism>
<evidence type="ECO:0000256" key="4">
    <source>
        <dbReference type="SAM" id="MobiDB-lite"/>
    </source>
</evidence>
<dbReference type="InterPro" id="IPR011990">
    <property type="entry name" value="TPR-like_helical_dom_sf"/>
</dbReference>
<dbReference type="Pfam" id="PF13432">
    <property type="entry name" value="TPR_16"/>
    <property type="match status" value="3"/>
</dbReference>
<dbReference type="PANTHER" id="PTHR45586">
    <property type="entry name" value="TPR REPEAT-CONTAINING PROTEIN PA4667"/>
    <property type="match status" value="1"/>
</dbReference>
<evidence type="ECO:0000256" key="1">
    <source>
        <dbReference type="ARBA" id="ARBA00022737"/>
    </source>
</evidence>